<evidence type="ECO:0000313" key="7">
    <source>
        <dbReference type="EMBL" id="QNP55134.1"/>
    </source>
</evidence>
<dbReference type="InterPro" id="IPR050833">
    <property type="entry name" value="Poly_Biosynth_Transport"/>
</dbReference>
<feature type="transmembrane region" description="Helical" evidence="6">
    <location>
        <begin position="88"/>
        <end position="108"/>
    </location>
</feature>
<keyword evidence="2" id="KW-1003">Cell membrane</keyword>
<feature type="transmembrane region" description="Helical" evidence="6">
    <location>
        <begin position="328"/>
        <end position="357"/>
    </location>
</feature>
<dbReference type="KEGG" id="tdf:H9L22_12840"/>
<organism evidence="7 8">
    <name type="scientific">Tessaracoccus defluvii</name>
    <dbReference type="NCBI Taxonomy" id="1285901"/>
    <lineage>
        <taxon>Bacteria</taxon>
        <taxon>Bacillati</taxon>
        <taxon>Actinomycetota</taxon>
        <taxon>Actinomycetes</taxon>
        <taxon>Propionibacteriales</taxon>
        <taxon>Propionibacteriaceae</taxon>
        <taxon>Tessaracoccus</taxon>
    </lineage>
</organism>
<dbReference type="AlphaFoldDB" id="A0A7H0H3L8"/>
<evidence type="ECO:0000256" key="5">
    <source>
        <dbReference type="ARBA" id="ARBA00023136"/>
    </source>
</evidence>
<dbReference type="RefSeq" id="WP_187720270.1">
    <property type="nucleotide sequence ID" value="NZ_BAABBL010000007.1"/>
</dbReference>
<feature type="transmembrane region" description="Helical" evidence="6">
    <location>
        <begin position="389"/>
        <end position="413"/>
    </location>
</feature>
<keyword evidence="8" id="KW-1185">Reference proteome</keyword>
<protein>
    <submittedName>
        <fullName evidence="7">Oligosaccharide flippase family protein</fullName>
    </submittedName>
</protein>
<feature type="transmembrane region" description="Helical" evidence="6">
    <location>
        <begin position="120"/>
        <end position="143"/>
    </location>
</feature>
<feature type="transmembrane region" description="Helical" evidence="6">
    <location>
        <begin position="21"/>
        <end position="43"/>
    </location>
</feature>
<dbReference type="PANTHER" id="PTHR30250:SF28">
    <property type="entry name" value="POLYSACCHARIDE BIOSYNTHESIS PROTEIN"/>
    <property type="match status" value="1"/>
</dbReference>
<keyword evidence="4 6" id="KW-1133">Transmembrane helix</keyword>
<dbReference type="Proteomes" id="UP000516117">
    <property type="component" value="Chromosome"/>
</dbReference>
<dbReference type="EMBL" id="CP060789">
    <property type="protein sequence ID" value="QNP55134.1"/>
    <property type="molecule type" value="Genomic_DNA"/>
</dbReference>
<feature type="transmembrane region" description="Helical" evidence="6">
    <location>
        <begin position="49"/>
        <end position="67"/>
    </location>
</feature>
<evidence type="ECO:0000256" key="6">
    <source>
        <dbReference type="SAM" id="Phobius"/>
    </source>
</evidence>
<feature type="transmembrane region" description="Helical" evidence="6">
    <location>
        <begin position="297"/>
        <end position="316"/>
    </location>
</feature>
<proteinExistence type="predicted"/>
<sequence length="447" mass="48716">MIGRLRQKLANHEFLRHVLTLMSGTAVAQLIPILASPIISRLYTPAEMGVFTICMSVVAVVVTISAGRYDLAIVLPRKEEDARGLVKLATRFNTVVCTVVGLLLLVFAEPLAERMGIPGFRWWLVATAGISWAFAQASVFSYWCNRHKGYGLLARNKLGQAVATTGTQLGLGALSWGPAGLLVSTFLGQAWSTVNLFLRSRKEIYRLPHTSTRQLMREHRKMPLLNAPTALMDSVRTNGVTLLIGNLFDSVAVGHFGQAWKLLQTPAALINSSLSQVFFQKLATVERGGMLRIVRQSAVRSALIGAVPFTLIYFLSPPLFPIVFGEPWAMSGLIGAALVPWLFMNFITSPISTVFIVTQRQGTLFWFSLPFTVTPLLVLWAYHPTVLGAVTALSLTMTVMLAAFLVLALWVSWGYDRGVGRKADDEAAAEAEAEAAAEAEQLGGPTT</sequence>
<reference evidence="7 8" key="1">
    <citation type="submission" date="2020-08" db="EMBL/GenBank/DDBJ databases">
        <title>Genome sequence of Tessaracoccus defluvii JCM 17540T.</title>
        <authorList>
            <person name="Hyun D.-W."/>
            <person name="Bae J.-W."/>
        </authorList>
    </citation>
    <scope>NUCLEOTIDE SEQUENCE [LARGE SCALE GENOMIC DNA]</scope>
    <source>
        <strain evidence="7 8">JCM 17540</strain>
    </source>
</reference>
<dbReference type="Pfam" id="PF13440">
    <property type="entry name" value="Polysacc_synt_3"/>
    <property type="match status" value="1"/>
</dbReference>
<gene>
    <name evidence="7" type="ORF">H9L22_12840</name>
</gene>
<keyword evidence="3 6" id="KW-0812">Transmembrane</keyword>
<keyword evidence="5 6" id="KW-0472">Membrane</keyword>
<comment type="subcellular location">
    <subcellularLocation>
        <location evidence="1">Cell membrane</location>
        <topology evidence="1">Multi-pass membrane protein</topology>
    </subcellularLocation>
</comment>
<evidence type="ECO:0000256" key="2">
    <source>
        <dbReference type="ARBA" id="ARBA00022475"/>
    </source>
</evidence>
<evidence type="ECO:0000256" key="3">
    <source>
        <dbReference type="ARBA" id="ARBA00022692"/>
    </source>
</evidence>
<dbReference type="GO" id="GO:0005886">
    <property type="term" value="C:plasma membrane"/>
    <property type="evidence" value="ECO:0007669"/>
    <property type="project" value="UniProtKB-SubCell"/>
</dbReference>
<feature type="transmembrane region" description="Helical" evidence="6">
    <location>
        <begin position="364"/>
        <end position="383"/>
    </location>
</feature>
<evidence type="ECO:0000313" key="8">
    <source>
        <dbReference type="Proteomes" id="UP000516117"/>
    </source>
</evidence>
<name>A0A7H0H3L8_9ACTN</name>
<dbReference type="PANTHER" id="PTHR30250">
    <property type="entry name" value="PST FAMILY PREDICTED COLANIC ACID TRANSPORTER"/>
    <property type="match status" value="1"/>
</dbReference>
<evidence type="ECO:0000256" key="1">
    <source>
        <dbReference type="ARBA" id="ARBA00004651"/>
    </source>
</evidence>
<accession>A0A7H0H3L8</accession>
<evidence type="ECO:0000256" key="4">
    <source>
        <dbReference type="ARBA" id="ARBA00022989"/>
    </source>
</evidence>